<name>A0A4C1TJW3_EUMVA</name>
<accession>A0A4C1TJW3</accession>
<dbReference type="Proteomes" id="UP000299102">
    <property type="component" value="Unassembled WGS sequence"/>
</dbReference>
<dbReference type="EMBL" id="BGZK01000063">
    <property type="protein sequence ID" value="GBP14384.1"/>
    <property type="molecule type" value="Genomic_DNA"/>
</dbReference>
<gene>
    <name evidence="1" type="ORF">EVAR_92376_1</name>
</gene>
<organism evidence="1 2">
    <name type="scientific">Eumeta variegata</name>
    <name type="common">Bagworm moth</name>
    <name type="synonym">Eumeta japonica</name>
    <dbReference type="NCBI Taxonomy" id="151549"/>
    <lineage>
        <taxon>Eukaryota</taxon>
        <taxon>Metazoa</taxon>
        <taxon>Ecdysozoa</taxon>
        <taxon>Arthropoda</taxon>
        <taxon>Hexapoda</taxon>
        <taxon>Insecta</taxon>
        <taxon>Pterygota</taxon>
        <taxon>Neoptera</taxon>
        <taxon>Endopterygota</taxon>
        <taxon>Lepidoptera</taxon>
        <taxon>Glossata</taxon>
        <taxon>Ditrysia</taxon>
        <taxon>Tineoidea</taxon>
        <taxon>Psychidae</taxon>
        <taxon>Oiketicinae</taxon>
        <taxon>Eumeta</taxon>
    </lineage>
</organism>
<evidence type="ECO:0000313" key="1">
    <source>
        <dbReference type="EMBL" id="GBP14384.1"/>
    </source>
</evidence>
<keyword evidence="2" id="KW-1185">Reference proteome</keyword>
<reference evidence="1 2" key="1">
    <citation type="journal article" date="2019" name="Commun. Biol.">
        <title>The bagworm genome reveals a unique fibroin gene that provides high tensile strength.</title>
        <authorList>
            <person name="Kono N."/>
            <person name="Nakamura H."/>
            <person name="Ohtoshi R."/>
            <person name="Tomita M."/>
            <person name="Numata K."/>
            <person name="Arakawa K."/>
        </authorList>
    </citation>
    <scope>NUCLEOTIDE SEQUENCE [LARGE SCALE GENOMIC DNA]</scope>
</reference>
<sequence>MTAAVDSPKTPLHRRGWAKVLEGYLPKVRLSKGIPYSGTFDVHIQNALFSFCPPGAQKAGRSARRARPTPKQTRNIIISLCETQTTAAEPNAR</sequence>
<proteinExistence type="predicted"/>
<protein>
    <submittedName>
        <fullName evidence="1">Uncharacterized protein</fullName>
    </submittedName>
</protein>
<evidence type="ECO:0000313" key="2">
    <source>
        <dbReference type="Proteomes" id="UP000299102"/>
    </source>
</evidence>
<dbReference type="AlphaFoldDB" id="A0A4C1TJW3"/>
<comment type="caution">
    <text evidence="1">The sequence shown here is derived from an EMBL/GenBank/DDBJ whole genome shotgun (WGS) entry which is preliminary data.</text>
</comment>